<dbReference type="SUPFAM" id="SSF53649">
    <property type="entry name" value="Alkaline phosphatase-like"/>
    <property type="match status" value="1"/>
</dbReference>
<evidence type="ECO:0008006" key="3">
    <source>
        <dbReference type="Google" id="ProtNLM"/>
    </source>
</evidence>
<sequence>MPDLTAQILPRIIDHRFQGLPHGDNLVMPNYEGLSLVNLPATVTRLLGVPEFSGPSLNTEILKHIDGPYQKVILLLVDAMGYDLFKHAIRPEPGLIWERYFDRGVFSPITSICPSTTASALTTLWTGVGSAAHGIIGYEMWVKQFGMVINNILHSAASTKKDSGGLYRAGFVPREFMDKPTLGPHLRAYGIRPTAFLHAAIGNSGLSLMQLEEVVLQTYLTEADLTVNLAEYLNRHSGMRDFIYVYYSAVDSLMHRYNANDTRVMLQFSVFSTLFERGFIQNLSPEVAKETLLIFTADHGSIATPQYDRFDLANHPALSSHLVMQPTCENRLAFLYIKPGQVGEVRDYFAKTWPNDFYLIEPAQALEIGLFGAGPYVEDVLDRLGDLIVVTRGDAYLWWSDRPNLMEGRHGGLHASEMLVPFFALPLGNLL</sequence>
<name>A0A1Y6K600_9CHLR</name>
<dbReference type="InterPro" id="IPR017850">
    <property type="entry name" value="Alkaline_phosphatase_core_sf"/>
</dbReference>
<dbReference type="KEGG" id="abat:CFX1CAM_1941"/>
<evidence type="ECO:0000313" key="2">
    <source>
        <dbReference type="Proteomes" id="UP000195514"/>
    </source>
</evidence>
<keyword evidence="2" id="KW-1185">Reference proteome</keyword>
<proteinExistence type="predicted"/>
<dbReference type="InterPro" id="IPR002591">
    <property type="entry name" value="Phosphodiest/P_Trfase"/>
</dbReference>
<organism evidence="1 2">
    <name type="scientific">Candidatus Brevifilum fermentans</name>
    <dbReference type="NCBI Taxonomy" id="1986204"/>
    <lineage>
        <taxon>Bacteria</taxon>
        <taxon>Bacillati</taxon>
        <taxon>Chloroflexota</taxon>
        <taxon>Anaerolineae</taxon>
        <taxon>Anaerolineales</taxon>
        <taxon>Anaerolineaceae</taxon>
        <taxon>Candidatus Brevifilum</taxon>
    </lineage>
</organism>
<protein>
    <recommendedName>
        <fullName evidence="3">Type I phosphodiesterase/nucleotide pyrophosphatase</fullName>
    </recommendedName>
</protein>
<dbReference type="Gene3D" id="3.40.720.10">
    <property type="entry name" value="Alkaline Phosphatase, subunit A"/>
    <property type="match status" value="1"/>
</dbReference>
<reference evidence="2" key="1">
    <citation type="submission" date="2017-05" db="EMBL/GenBank/DDBJ databases">
        <authorList>
            <person name="Kirkegaard R."/>
            <person name="Mcilroy J S."/>
        </authorList>
    </citation>
    <scope>NUCLEOTIDE SEQUENCE [LARGE SCALE GENOMIC DNA]</scope>
</reference>
<gene>
    <name evidence="1" type="ORF">CFX1CAM_1941</name>
</gene>
<dbReference type="OrthoDB" id="9779267at2"/>
<dbReference type="RefSeq" id="WP_087862804.1">
    <property type="nucleotide sequence ID" value="NZ_LT859958.1"/>
</dbReference>
<dbReference type="Proteomes" id="UP000195514">
    <property type="component" value="Chromosome I"/>
</dbReference>
<accession>A0A1Y6K600</accession>
<dbReference type="Pfam" id="PF01663">
    <property type="entry name" value="Phosphodiest"/>
    <property type="match status" value="1"/>
</dbReference>
<dbReference type="EMBL" id="LT859958">
    <property type="protein sequence ID" value="SMX55006.1"/>
    <property type="molecule type" value="Genomic_DNA"/>
</dbReference>
<evidence type="ECO:0000313" key="1">
    <source>
        <dbReference type="EMBL" id="SMX55006.1"/>
    </source>
</evidence>
<dbReference type="AlphaFoldDB" id="A0A1Y6K600"/>